<comment type="caution">
    <text evidence="2">The sequence shown here is derived from an EMBL/GenBank/DDBJ whole genome shotgun (WGS) entry which is preliminary data.</text>
</comment>
<name>A0A941DGZ4_9BURK</name>
<evidence type="ECO:0000256" key="1">
    <source>
        <dbReference type="SAM" id="SignalP"/>
    </source>
</evidence>
<feature type="signal peptide" evidence="1">
    <location>
        <begin position="1"/>
        <end position="24"/>
    </location>
</feature>
<dbReference type="EMBL" id="JAGSPM010000009">
    <property type="protein sequence ID" value="MBR7747781.1"/>
    <property type="molecule type" value="Genomic_DNA"/>
</dbReference>
<proteinExistence type="predicted"/>
<reference evidence="2 3" key="1">
    <citation type="submission" date="2021-04" db="EMBL/GenBank/DDBJ databases">
        <title>novel species isolated from subtropical streams in China.</title>
        <authorList>
            <person name="Lu H."/>
        </authorList>
    </citation>
    <scope>NUCLEOTIDE SEQUENCE [LARGE SCALE GENOMIC DNA]</scope>
    <source>
        <strain evidence="2 3">BYS107W</strain>
    </source>
</reference>
<keyword evidence="3" id="KW-1185">Reference proteome</keyword>
<protein>
    <submittedName>
        <fullName evidence="2">DUF2141 domain-containing protein</fullName>
    </submittedName>
</protein>
<accession>A0A941DGZ4</accession>
<organism evidence="2 3">
    <name type="scientific">Undibacterium baiyunense</name>
    <dbReference type="NCBI Taxonomy" id="2828731"/>
    <lineage>
        <taxon>Bacteria</taxon>
        <taxon>Pseudomonadati</taxon>
        <taxon>Pseudomonadota</taxon>
        <taxon>Betaproteobacteria</taxon>
        <taxon>Burkholderiales</taxon>
        <taxon>Oxalobacteraceae</taxon>
        <taxon>Undibacterium</taxon>
    </lineage>
</organism>
<gene>
    <name evidence="2" type="ORF">KDM92_14445</name>
</gene>
<dbReference type="RefSeq" id="WP_212685158.1">
    <property type="nucleotide sequence ID" value="NZ_JAGSPM010000009.1"/>
</dbReference>
<dbReference type="Proteomes" id="UP000680158">
    <property type="component" value="Unassembled WGS sequence"/>
</dbReference>
<evidence type="ECO:0000313" key="2">
    <source>
        <dbReference type="EMBL" id="MBR7747781.1"/>
    </source>
</evidence>
<dbReference type="AlphaFoldDB" id="A0A941DGZ4"/>
<dbReference type="Pfam" id="PF09912">
    <property type="entry name" value="DUF2141"/>
    <property type="match status" value="1"/>
</dbReference>
<evidence type="ECO:0000313" key="3">
    <source>
        <dbReference type="Proteomes" id="UP000680158"/>
    </source>
</evidence>
<sequence length="141" mass="15071">MKSIVTLFGAVALGLSLTSGAARAGELSVEVQGLTEMKGNLLVAVFNQKGQWLKQATLNKKTEVTQKVMSVQFDNLPEGEYAVSVFHDLNGNGRLDSNPVGMPIEPYGFSNNAPSNFGPPSYDAAKITLDQAKTVISIRVN</sequence>
<dbReference type="InterPro" id="IPR018673">
    <property type="entry name" value="DUF2141"/>
</dbReference>
<keyword evidence="1" id="KW-0732">Signal</keyword>
<feature type="chain" id="PRO_5037636826" evidence="1">
    <location>
        <begin position="25"/>
        <end position="141"/>
    </location>
</feature>